<comment type="caution">
    <text evidence="2">The sequence shown here is derived from an EMBL/GenBank/DDBJ whole genome shotgun (WGS) entry which is preliminary data.</text>
</comment>
<dbReference type="InterPro" id="IPR002575">
    <property type="entry name" value="Aminoglycoside_PTrfase"/>
</dbReference>
<reference evidence="2 3" key="1">
    <citation type="submission" date="2018-05" db="EMBL/GenBank/DDBJ databases">
        <title>Whole genome sequencing for identification of molecular markers to develop diagnostic detection tools for the regulated plant pathogen Lachnellula willkommii.</title>
        <authorList>
            <person name="Giroux E."/>
            <person name="Bilodeau G."/>
        </authorList>
    </citation>
    <scope>NUCLEOTIDE SEQUENCE [LARGE SCALE GENOMIC DNA]</scope>
    <source>
        <strain evidence="2 3">CBS 203.66</strain>
    </source>
</reference>
<dbReference type="AlphaFoldDB" id="A0A8T9BAT0"/>
<dbReference type="OrthoDB" id="3250044at2759"/>
<dbReference type="SUPFAM" id="SSF56112">
    <property type="entry name" value="Protein kinase-like (PK-like)"/>
    <property type="match status" value="1"/>
</dbReference>
<protein>
    <recommendedName>
        <fullName evidence="1">Aminoglycoside phosphotransferase domain-containing protein</fullName>
    </recommendedName>
</protein>
<sequence length="322" mass="36793">MPGAQSPRTTNENLQSEHIYATMPKDIDLLQSYCDADLVQYIQKAPRLPDNNMISILSATLIAKNCPLDLLQDTLGAMEAAAQLGIRVPDAKRIVTFERNTYLVMARIDGITLEEAWPKLGWLTTAKLALQLRGLVRLLRSSTSSTAGSMVSGECRSFYLEDRFKLPPRSSPAVITSFIQFWTCFTTIGRAMKTATATQDPVAPTKYIPATPRTLVFTHHDLAPRNLLLDRSGQLWVLDWDYAGWYPEYFEYAAMQNFLVPRVWTRFARARWFLFTWVTVGRFEREREVLESIRSKFTRFTFGRRFEILANRAPARHPASLT</sequence>
<evidence type="ECO:0000313" key="3">
    <source>
        <dbReference type="Proteomes" id="UP000469559"/>
    </source>
</evidence>
<keyword evidence="3" id="KW-1185">Reference proteome</keyword>
<organism evidence="2 3">
    <name type="scientific">Lachnellula arida</name>
    <dbReference type="NCBI Taxonomy" id="1316785"/>
    <lineage>
        <taxon>Eukaryota</taxon>
        <taxon>Fungi</taxon>
        <taxon>Dikarya</taxon>
        <taxon>Ascomycota</taxon>
        <taxon>Pezizomycotina</taxon>
        <taxon>Leotiomycetes</taxon>
        <taxon>Helotiales</taxon>
        <taxon>Lachnaceae</taxon>
        <taxon>Lachnellula</taxon>
    </lineage>
</organism>
<proteinExistence type="predicted"/>
<evidence type="ECO:0000259" key="1">
    <source>
        <dbReference type="Pfam" id="PF01636"/>
    </source>
</evidence>
<dbReference type="InterPro" id="IPR051678">
    <property type="entry name" value="AGP_Transferase"/>
</dbReference>
<accession>A0A8T9BAT0</accession>
<name>A0A8T9BAT0_9HELO</name>
<dbReference type="Pfam" id="PF01636">
    <property type="entry name" value="APH"/>
    <property type="match status" value="1"/>
</dbReference>
<dbReference type="EMBL" id="QGMF01000495">
    <property type="protein sequence ID" value="TVY15493.1"/>
    <property type="molecule type" value="Genomic_DNA"/>
</dbReference>
<dbReference type="PANTHER" id="PTHR21310:SF39">
    <property type="entry name" value="AMINOGLYCOSIDE PHOSPHOTRANSFERASE DOMAIN-CONTAINING PROTEIN"/>
    <property type="match status" value="1"/>
</dbReference>
<dbReference type="InterPro" id="IPR011009">
    <property type="entry name" value="Kinase-like_dom_sf"/>
</dbReference>
<evidence type="ECO:0000313" key="2">
    <source>
        <dbReference type="EMBL" id="TVY15493.1"/>
    </source>
</evidence>
<dbReference type="Gene3D" id="3.90.1200.10">
    <property type="match status" value="1"/>
</dbReference>
<feature type="domain" description="Aminoglycoside phosphotransferase" evidence="1">
    <location>
        <begin position="210"/>
        <end position="272"/>
    </location>
</feature>
<dbReference type="Proteomes" id="UP000469559">
    <property type="component" value="Unassembled WGS sequence"/>
</dbReference>
<gene>
    <name evidence="2" type="ORF">LARI1_G003602</name>
</gene>
<dbReference type="PANTHER" id="PTHR21310">
    <property type="entry name" value="AMINOGLYCOSIDE PHOSPHOTRANSFERASE-RELATED-RELATED"/>
    <property type="match status" value="1"/>
</dbReference>